<dbReference type="SUPFAM" id="SSF54593">
    <property type="entry name" value="Glyoxalase/Bleomycin resistance protein/Dihydroxybiphenyl dioxygenase"/>
    <property type="match status" value="1"/>
</dbReference>
<dbReference type="Gene3D" id="3.10.180.10">
    <property type="entry name" value="2,3-Dihydroxybiphenyl 1,2-Dioxygenase, domain 1"/>
    <property type="match status" value="1"/>
</dbReference>
<evidence type="ECO:0000256" key="2">
    <source>
        <dbReference type="ARBA" id="ARBA00021572"/>
    </source>
</evidence>
<keyword evidence="6" id="KW-1185">Reference proteome</keyword>
<reference evidence="5 6" key="1">
    <citation type="submission" date="2020-06" db="EMBL/GenBank/DDBJ databases">
        <title>Genome sequence of Rhizobium sp strain ADMK78.</title>
        <authorList>
            <person name="Rahi P."/>
        </authorList>
    </citation>
    <scope>NUCLEOTIDE SEQUENCE [LARGE SCALE GENOMIC DNA]</scope>
    <source>
        <strain evidence="5 6">ADMK78</strain>
    </source>
</reference>
<feature type="domain" description="VOC" evidence="4">
    <location>
        <begin position="11"/>
        <end position="121"/>
    </location>
</feature>
<name>A0ABX6QQZ0_9HYPH</name>
<dbReference type="EMBL" id="CP058350">
    <property type="protein sequence ID" value="QLF71066.1"/>
    <property type="molecule type" value="Genomic_DNA"/>
</dbReference>
<evidence type="ECO:0000313" key="5">
    <source>
        <dbReference type="EMBL" id="QLF71066.1"/>
    </source>
</evidence>
<dbReference type="Pfam" id="PF19581">
    <property type="entry name" value="Glyoxalase_7"/>
    <property type="match status" value="1"/>
</dbReference>
<dbReference type="InterPro" id="IPR037523">
    <property type="entry name" value="VOC_core"/>
</dbReference>
<keyword evidence="3" id="KW-0046">Antibiotic resistance</keyword>
<evidence type="ECO:0000256" key="3">
    <source>
        <dbReference type="ARBA" id="ARBA00023251"/>
    </source>
</evidence>
<dbReference type="RefSeq" id="WP_138287760.1">
    <property type="nucleotide sequence ID" value="NZ_CP058350.1"/>
</dbReference>
<accession>A0ABX6QQZ0</accession>
<comment type="similarity">
    <text evidence="1">Belongs to the bleomycin resistance protein family.</text>
</comment>
<sequence length="139" mass="15438">MDRADLTPDRRMDIVPVLPSLDFAQTSDFYRSYLGFEEMPFSHDDYMIIRRGCVELHFSLTHDPGLCHASSVIIRFPDVRQIYDALRGRGIDVIRPSVQGPGGQVFHLRDPHGLLLIFADGLGQCLANGHGDVSKSGVG</sequence>
<dbReference type="PROSITE" id="PS51819">
    <property type="entry name" value="VOC"/>
    <property type="match status" value="1"/>
</dbReference>
<dbReference type="InterPro" id="IPR029068">
    <property type="entry name" value="Glyas_Bleomycin-R_OHBP_Dase"/>
</dbReference>
<dbReference type="Proteomes" id="UP000308530">
    <property type="component" value="Chromosome"/>
</dbReference>
<organism evidence="5 6">
    <name type="scientific">Peteryoungia desertarenae</name>
    <dbReference type="NCBI Taxonomy" id="1813451"/>
    <lineage>
        <taxon>Bacteria</taxon>
        <taxon>Pseudomonadati</taxon>
        <taxon>Pseudomonadota</taxon>
        <taxon>Alphaproteobacteria</taxon>
        <taxon>Hyphomicrobiales</taxon>
        <taxon>Rhizobiaceae</taxon>
        <taxon>Peteryoungia</taxon>
    </lineage>
</organism>
<evidence type="ECO:0000313" key="6">
    <source>
        <dbReference type="Proteomes" id="UP000308530"/>
    </source>
</evidence>
<evidence type="ECO:0000256" key="1">
    <source>
        <dbReference type="ARBA" id="ARBA00011051"/>
    </source>
</evidence>
<evidence type="ECO:0000259" key="4">
    <source>
        <dbReference type="PROSITE" id="PS51819"/>
    </source>
</evidence>
<protein>
    <recommendedName>
        <fullName evidence="2">Bleomycin resistance protein</fullName>
    </recommendedName>
</protein>
<gene>
    <name evidence="5" type="ORF">FE840_016740</name>
</gene>
<dbReference type="InterPro" id="IPR000335">
    <property type="entry name" value="Bleomycin-R"/>
</dbReference>
<proteinExistence type="inferred from homology"/>